<feature type="compositionally biased region" description="Basic and acidic residues" evidence="1">
    <location>
        <begin position="85"/>
        <end position="96"/>
    </location>
</feature>
<feature type="compositionally biased region" description="Low complexity" evidence="1">
    <location>
        <begin position="361"/>
        <end position="380"/>
    </location>
</feature>
<evidence type="ECO:0000256" key="1">
    <source>
        <dbReference type="SAM" id="MobiDB-lite"/>
    </source>
</evidence>
<evidence type="ECO:0000313" key="3">
    <source>
        <dbReference type="WBParaSite" id="Gr19_v10_g4501.t1"/>
    </source>
</evidence>
<feature type="compositionally biased region" description="Polar residues" evidence="1">
    <location>
        <begin position="476"/>
        <end position="489"/>
    </location>
</feature>
<evidence type="ECO:0000313" key="2">
    <source>
        <dbReference type="Proteomes" id="UP000887572"/>
    </source>
</evidence>
<accession>A0A914HWT1</accession>
<feature type="compositionally biased region" description="Polar residues" evidence="1">
    <location>
        <begin position="446"/>
        <end position="458"/>
    </location>
</feature>
<name>A0A914HWT1_GLORO</name>
<feature type="compositionally biased region" description="Polar residues" evidence="1">
    <location>
        <begin position="427"/>
        <end position="436"/>
    </location>
</feature>
<feature type="region of interest" description="Disordered" evidence="1">
    <location>
        <begin position="361"/>
        <end position="393"/>
    </location>
</feature>
<feature type="region of interest" description="Disordered" evidence="1">
    <location>
        <begin position="71"/>
        <end position="114"/>
    </location>
</feature>
<feature type="region of interest" description="Disordered" evidence="1">
    <location>
        <begin position="533"/>
        <end position="568"/>
    </location>
</feature>
<organism evidence="2 3">
    <name type="scientific">Globodera rostochiensis</name>
    <name type="common">Golden nematode worm</name>
    <name type="synonym">Heterodera rostochiensis</name>
    <dbReference type="NCBI Taxonomy" id="31243"/>
    <lineage>
        <taxon>Eukaryota</taxon>
        <taxon>Metazoa</taxon>
        <taxon>Ecdysozoa</taxon>
        <taxon>Nematoda</taxon>
        <taxon>Chromadorea</taxon>
        <taxon>Rhabditida</taxon>
        <taxon>Tylenchina</taxon>
        <taxon>Tylenchomorpha</taxon>
        <taxon>Tylenchoidea</taxon>
        <taxon>Heteroderidae</taxon>
        <taxon>Heteroderinae</taxon>
        <taxon>Globodera</taxon>
    </lineage>
</organism>
<protein>
    <submittedName>
        <fullName evidence="3">Uncharacterized protein</fullName>
    </submittedName>
</protein>
<sequence>MYQNGNIQILAASANGKMSSDEHDDAALINAIFEPIRLPEVRFAPSPTRGDGGGDAATPNSLVAMTPSPLNSARMAVGGDQTPELTRRSLRDRQQTPRDPNTEEVQLGVDYDDDEEDEQYSVHLLAHKDSLEYGEMALALPPHGIGGIIVGPAGDDSSSRLSSSVGGVGLGTPLGTLDIQETGEAVDSARSMAATLGDGTSHAEDDEEEDGMELEQYAADAGNSESVVRRGSSVLSSEMVNDAMANAIRNYSGRAVEAQAKELEQVQEQPKLRQRESFQLELDKRIAANRLSSGSACSVSGVGGGRDVHVRTPLNDPTSPFKPKAYTAFEPDKQEQIRLEIGSTGPSGIRRMVDRFQNGQFVQQQQQKNDVEQQQHQQQETSKRPMMRQQSLRVQTPSIQIVEEQQRPVAEILTQFQQRDFAHPNGTEKSSPQARPSTLGVARTGGASSIWATKNAQPTRDPAPGSLAAIRKSLGSLPTTPTSVDSLSPTPAAEQDASPTNGAQSAKRGAAAPTPKTVSEFYRLWGAAQAASVASGAKDAAGAANASIVGSNGSPFATVAGGDDGSRP</sequence>
<dbReference type="Proteomes" id="UP000887572">
    <property type="component" value="Unplaced"/>
</dbReference>
<reference evidence="3" key="1">
    <citation type="submission" date="2022-11" db="UniProtKB">
        <authorList>
            <consortium name="WormBaseParasite"/>
        </authorList>
    </citation>
    <scope>IDENTIFICATION</scope>
</reference>
<proteinExistence type="predicted"/>
<dbReference type="AlphaFoldDB" id="A0A914HWT1"/>
<dbReference type="WBParaSite" id="Gr19_v10_g4501.t1">
    <property type="protein sequence ID" value="Gr19_v10_g4501.t1"/>
    <property type="gene ID" value="Gr19_v10_g4501"/>
</dbReference>
<feature type="region of interest" description="Disordered" evidence="1">
    <location>
        <begin position="422"/>
        <end position="515"/>
    </location>
</feature>
<keyword evidence="2" id="KW-1185">Reference proteome</keyword>
<feature type="compositionally biased region" description="Low complexity" evidence="1">
    <location>
        <begin position="533"/>
        <end position="547"/>
    </location>
</feature>